<evidence type="ECO:0000256" key="1">
    <source>
        <dbReference type="ARBA" id="ARBA00001946"/>
    </source>
</evidence>
<dbReference type="InterPro" id="IPR000873">
    <property type="entry name" value="AMP-dep_synth/lig_dom"/>
</dbReference>
<dbReference type="AlphaFoldDB" id="D2DHG8"/>
<evidence type="ECO:0000256" key="2">
    <source>
        <dbReference type="ARBA" id="ARBA00004275"/>
    </source>
</evidence>
<dbReference type="InterPro" id="IPR045851">
    <property type="entry name" value="AMP-bd_C_sf"/>
</dbReference>
<comment type="similarity">
    <text evidence="3">Belongs to the ATP-dependent AMP-binding enzyme family.</text>
</comment>
<comment type="cofactor">
    <cofactor evidence="1">
        <name>Mg(2+)</name>
        <dbReference type="ChEBI" id="CHEBI:18420"/>
    </cofactor>
</comment>
<dbReference type="EMBL" id="FJ545728">
    <property type="protein sequence ID" value="ACT68596.1"/>
    <property type="molecule type" value="mRNA"/>
</dbReference>
<evidence type="ECO:0000256" key="7">
    <source>
        <dbReference type="ARBA" id="ARBA00022842"/>
    </source>
</evidence>
<comment type="subcellular location">
    <subcellularLocation>
        <location evidence="2">Peroxisome</location>
    </subcellularLocation>
</comment>
<evidence type="ECO:0000313" key="11">
    <source>
        <dbReference type="EMBL" id="ACT68596.1"/>
    </source>
</evidence>
<evidence type="ECO:0000259" key="9">
    <source>
        <dbReference type="Pfam" id="PF00501"/>
    </source>
</evidence>
<evidence type="ECO:0000256" key="3">
    <source>
        <dbReference type="ARBA" id="ARBA00006432"/>
    </source>
</evidence>
<dbReference type="GO" id="GO:0016405">
    <property type="term" value="F:CoA-ligase activity"/>
    <property type="evidence" value="ECO:0007669"/>
    <property type="project" value="TreeGrafter"/>
</dbReference>
<feature type="domain" description="AMP-binding enzyme C-terminal" evidence="10">
    <location>
        <begin position="450"/>
        <end position="526"/>
    </location>
</feature>
<dbReference type="GO" id="GO:0005777">
    <property type="term" value="C:peroxisome"/>
    <property type="evidence" value="ECO:0007669"/>
    <property type="project" value="UniProtKB-SubCell"/>
</dbReference>
<dbReference type="Gene3D" id="2.30.38.10">
    <property type="entry name" value="Luciferase, Domain 3"/>
    <property type="match status" value="1"/>
</dbReference>
<proteinExistence type="evidence at transcript level"/>
<dbReference type="GO" id="GO:0046872">
    <property type="term" value="F:metal ion binding"/>
    <property type="evidence" value="ECO:0007669"/>
    <property type="project" value="UniProtKB-KW"/>
</dbReference>
<dbReference type="Pfam" id="PF13193">
    <property type="entry name" value="AMP-binding_C"/>
    <property type="match status" value="1"/>
</dbReference>
<dbReference type="Gene3D" id="3.30.300.30">
    <property type="match status" value="1"/>
</dbReference>
<organism evidence="11">
    <name type="scientific">Brasilocerus sp. FGCA-2009</name>
    <dbReference type="NCBI Taxonomy" id="660953"/>
    <lineage>
        <taxon>Eukaryota</taxon>
        <taxon>Metazoa</taxon>
        <taxon>Ecdysozoa</taxon>
        <taxon>Arthropoda</taxon>
        <taxon>Hexapoda</taxon>
        <taxon>Insecta</taxon>
        <taxon>Pterygota</taxon>
        <taxon>Neoptera</taxon>
        <taxon>Endopterygota</taxon>
        <taxon>Coleoptera</taxon>
        <taxon>Polyphaga</taxon>
        <taxon>Elateriformia</taxon>
        <taxon>Elateroidea</taxon>
        <taxon>Phengodidae</taxon>
        <taxon>Mastinocerinae</taxon>
        <taxon>Brasilocerus</taxon>
    </lineage>
</organism>
<protein>
    <submittedName>
        <fullName evidence="11">Luciferase</fullName>
    </submittedName>
</protein>
<keyword evidence="8" id="KW-0576">Peroxisome</keyword>
<keyword evidence="5" id="KW-0547">Nucleotide-binding</keyword>
<evidence type="ECO:0000256" key="4">
    <source>
        <dbReference type="ARBA" id="ARBA00022723"/>
    </source>
</evidence>
<feature type="domain" description="AMP-dependent synthetase/ligase" evidence="9">
    <location>
        <begin position="38"/>
        <end position="399"/>
    </location>
</feature>
<dbReference type="SUPFAM" id="SSF56801">
    <property type="entry name" value="Acetyl-CoA synthetase-like"/>
    <property type="match status" value="1"/>
</dbReference>
<sequence>MEEENIRYGDRPRDIVHPGSAGEQLYQSLYKFSYFPEAIVDAHTNEKISYATIFETSCRLAVSIEKLGLNERNVVGVCSESNLNFFNPVLAALYLGIPVATSNDMYTDGELSGHLNISKPDIMFCSKKALPLILRAQKNLNFIKKVVVIDSMFNIDGVECVHSFVSHYTDSSFDPLSFKPKQFDPLQEIALIMSSSGTTGLPKGVVLSHRSLTIRFVHSRDPLYGTRTIPETSILSLVPFHHAFGMFTTLSYFVVGLRIVMLKKFEGDLFLKTIQNYKIPTIVVAPPVMVFLAKSPLVDKYDLSSLREVATGGAPLGKDVGEAVAKRLGLSGVLQGYGLTETCCAVVITPHNNVKTGSAGKVVPYVSAKVLDKATGKALGPKERGEICFKSEMLMKGYYNNPEATRETIDEDGWLHSGDIGYYEEDGMFYIVDRLKELIKYKGYQVAPAELENLLLQHPDIADAGVTGIPDEFAGQLPAACVVLEPGKTLTEKEAMDFIAEQVTPTKHLRGGVIFVDRIPKGPTGKLIRNELRAIFAKKAASSKL</sequence>
<dbReference type="GO" id="GO:0005524">
    <property type="term" value="F:ATP binding"/>
    <property type="evidence" value="ECO:0007669"/>
    <property type="project" value="UniProtKB-KW"/>
</dbReference>
<dbReference type="PANTHER" id="PTHR24096:SF423">
    <property type="entry name" value="GM05240P"/>
    <property type="match status" value="1"/>
</dbReference>
<dbReference type="Pfam" id="PF00501">
    <property type="entry name" value="AMP-binding"/>
    <property type="match status" value="1"/>
</dbReference>
<dbReference type="Gene3D" id="3.40.50.980">
    <property type="match status" value="2"/>
</dbReference>
<reference evidence="11" key="1">
    <citation type="submission" date="2008-12" db="EMBL/GenBank/DDBJ databases">
        <title>Evolution of the lateral and head lantern luciferases in railroad-worms (Coleoptera: Phengodidae): clues on the evolution of bioluminescence colors.</title>
        <authorList>
            <person name="Arnoldi F.G.C."/>
            <person name="Viviani V.R."/>
        </authorList>
    </citation>
    <scope>NUCLEOTIDE SEQUENCE</scope>
</reference>
<evidence type="ECO:0000259" key="10">
    <source>
        <dbReference type="Pfam" id="PF13193"/>
    </source>
</evidence>
<keyword evidence="7" id="KW-0460">Magnesium</keyword>
<evidence type="ECO:0000256" key="5">
    <source>
        <dbReference type="ARBA" id="ARBA00022741"/>
    </source>
</evidence>
<name>D2DHG8_9COLE</name>
<dbReference type="PANTHER" id="PTHR24096">
    <property type="entry name" value="LONG-CHAIN-FATTY-ACID--COA LIGASE"/>
    <property type="match status" value="1"/>
</dbReference>
<evidence type="ECO:0000256" key="8">
    <source>
        <dbReference type="ARBA" id="ARBA00023140"/>
    </source>
</evidence>
<dbReference type="FunFam" id="3.30.300.30:FF:000007">
    <property type="entry name" value="4-coumarate--CoA ligase 2"/>
    <property type="match status" value="1"/>
</dbReference>
<accession>D2DHG8</accession>
<keyword evidence="6" id="KW-0067">ATP-binding</keyword>
<evidence type="ECO:0000256" key="6">
    <source>
        <dbReference type="ARBA" id="ARBA00022840"/>
    </source>
</evidence>
<dbReference type="InterPro" id="IPR025110">
    <property type="entry name" value="AMP-bd_C"/>
</dbReference>
<keyword evidence="4" id="KW-0479">Metal-binding</keyword>